<dbReference type="InterPro" id="IPR027417">
    <property type="entry name" value="P-loop_NTPase"/>
</dbReference>
<evidence type="ECO:0008006" key="5">
    <source>
        <dbReference type="Google" id="ProtNLM"/>
    </source>
</evidence>
<dbReference type="PRINTS" id="PR00449">
    <property type="entry name" value="RASTRNSFRMNG"/>
</dbReference>
<dbReference type="Gene3D" id="3.40.50.300">
    <property type="entry name" value="P-loop containing nucleotide triphosphate hydrolases"/>
    <property type="match status" value="1"/>
</dbReference>
<dbReference type="Proteomes" id="UP000271974">
    <property type="component" value="Unassembled WGS sequence"/>
</dbReference>
<keyword evidence="4" id="KW-1185">Reference proteome</keyword>
<dbReference type="PANTHER" id="PTHR47978">
    <property type="match status" value="1"/>
</dbReference>
<comment type="similarity">
    <text evidence="1">Belongs to the small GTPase superfamily. Rab family.</text>
</comment>
<dbReference type="InterPro" id="IPR001806">
    <property type="entry name" value="Small_GTPase"/>
</dbReference>
<gene>
    <name evidence="3" type="ORF">EGW08_014924</name>
</gene>
<dbReference type="STRING" id="188477.A0A3S1B823"/>
<keyword evidence="2" id="KW-0547">Nucleotide-binding</keyword>
<comment type="caution">
    <text evidence="3">The sequence shown here is derived from an EMBL/GenBank/DDBJ whole genome shotgun (WGS) entry which is preliminary data.</text>
</comment>
<evidence type="ECO:0000256" key="1">
    <source>
        <dbReference type="ARBA" id="ARBA00006270"/>
    </source>
</evidence>
<dbReference type="PROSITE" id="PS51419">
    <property type="entry name" value="RAB"/>
    <property type="match status" value="1"/>
</dbReference>
<evidence type="ECO:0000313" key="3">
    <source>
        <dbReference type="EMBL" id="RUS77297.1"/>
    </source>
</evidence>
<dbReference type="SMART" id="SM00175">
    <property type="entry name" value="RAB"/>
    <property type="match status" value="1"/>
</dbReference>
<proteinExistence type="inferred from homology"/>
<reference evidence="3 4" key="1">
    <citation type="submission" date="2019-01" db="EMBL/GenBank/DDBJ databases">
        <title>A draft genome assembly of the solar-powered sea slug Elysia chlorotica.</title>
        <authorList>
            <person name="Cai H."/>
            <person name="Li Q."/>
            <person name="Fang X."/>
            <person name="Li J."/>
            <person name="Curtis N.E."/>
            <person name="Altenburger A."/>
            <person name="Shibata T."/>
            <person name="Feng M."/>
            <person name="Maeda T."/>
            <person name="Schwartz J.A."/>
            <person name="Shigenobu S."/>
            <person name="Lundholm N."/>
            <person name="Nishiyama T."/>
            <person name="Yang H."/>
            <person name="Hasebe M."/>
            <person name="Li S."/>
            <person name="Pierce S.K."/>
            <person name="Wang J."/>
        </authorList>
    </citation>
    <scope>NUCLEOTIDE SEQUENCE [LARGE SCALE GENOMIC DNA]</scope>
    <source>
        <strain evidence="3">EC2010</strain>
        <tissue evidence="3">Whole organism of an adult</tissue>
    </source>
</reference>
<evidence type="ECO:0000256" key="2">
    <source>
        <dbReference type="ARBA" id="ARBA00022741"/>
    </source>
</evidence>
<protein>
    <recommendedName>
        <fullName evidence="5">Small monomeric GTPase</fullName>
    </recommendedName>
</protein>
<dbReference type="SMART" id="SM00174">
    <property type="entry name" value="RHO"/>
    <property type="match status" value="1"/>
</dbReference>
<evidence type="ECO:0000313" key="4">
    <source>
        <dbReference type="Proteomes" id="UP000271974"/>
    </source>
</evidence>
<dbReference type="GO" id="GO:0005525">
    <property type="term" value="F:GTP binding"/>
    <property type="evidence" value="ECO:0007669"/>
    <property type="project" value="InterPro"/>
</dbReference>
<accession>A0A3S1B823</accession>
<dbReference type="SUPFAM" id="SSF52540">
    <property type="entry name" value="P-loop containing nucleoside triphosphate hydrolases"/>
    <property type="match status" value="1"/>
</dbReference>
<sequence length="221" mass="25117">MNKTILFCNPQVNTTNPYILVVGNKADLAGYVQVPVDEAQMFRFSMRGEKMKPKRCTIVYAHCVTESGRKKTNGMNGKPHYNIKVAVLGEKQVGKTSLVARYTYNTFNHNYLQTKGGDITDKAIQHENKPIHVCIIDSAGHRYVRSLIKSLYREVHGILLVYDVTRRSTFEALDDWMDQISLFVQRRDLQHVECSAKTAQGVSDAFDHLIHRTLSSKLIVS</sequence>
<dbReference type="Pfam" id="PF00071">
    <property type="entry name" value="Ras"/>
    <property type="match status" value="1"/>
</dbReference>
<dbReference type="EMBL" id="RQTK01000591">
    <property type="protein sequence ID" value="RUS77297.1"/>
    <property type="molecule type" value="Genomic_DNA"/>
</dbReference>
<name>A0A3S1B823_ELYCH</name>
<dbReference type="NCBIfam" id="TIGR00231">
    <property type="entry name" value="small_GTP"/>
    <property type="match status" value="1"/>
</dbReference>
<dbReference type="CDD" id="cd00154">
    <property type="entry name" value="Rab"/>
    <property type="match status" value="1"/>
</dbReference>
<dbReference type="AlphaFoldDB" id="A0A3S1B823"/>
<organism evidence="3 4">
    <name type="scientific">Elysia chlorotica</name>
    <name type="common">Eastern emerald elysia</name>
    <name type="synonym">Sea slug</name>
    <dbReference type="NCBI Taxonomy" id="188477"/>
    <lineage>
        <taxon>Eukaryota</taxon>
        <taxon>Metazoa</taxon>
        <taxon>Spiralia</taxon>
        <taxon>Lophotrochozoa</taxon>
        <taxon>Mollusca</taxon>
        <taxon>Gastropoda</taxon>
        <taxon>Heterobranchia</taxon>
        <taxon>Euthyneura</taxon>
        <taxon>Panpulmonata</taxon>
        <taxon>Sacoglossa</taxon>
        <taxon>Placobranchoidea</taxon>
        <taxon>Plakobranchidae</taxon>
        <taxon>Elysia</taxon>
    </lineage>
</organism>
<dbReference type="SMART" id="SM00173">
    <property type="entry name" value="RAS"/>
    <property type="match status" value="1"/>
</dbReference>
<dbReference type="FunFam" id="3.40.50.300:FF:001447">
    <property type="entry name" value="Ras-related protein Rab-1B"/>
    <property type="match status" value="1"/>
</dbReference>
<dbReference type="GO" id="GO:0003924">
    <property type="term" value="F:GTPase activity"/>
    <property type="evidence" value="ECO:0007669"/>
    <property type="project" value="InterPro"/>
</dbReference>
<dbReference type="OrthoDB" id="1436450at2759"/>
<dbReference type="InterPro" id="IPR005225">
    <property type="entry name" value="Small_GTP-bd"/>
</dbReference>